<dbReference type="SMART" id="SM01411">
    <property type="entry name" value="Ephrin_rec_like"/>
    <property type="match status" value="3"/>
</dbReference>
<evidence type="ECO:0000256" key="3">
    <source>
        <dbReference type="SAM" id="Phobius"/>
    </source>
</evidence>
<sequence length="1019" mass="116317">MRSLVRVLLFSVLVLGAVSSPETAKKKHKPKNPCDDPRICKCIAVEDNYNIECAHRKLKEIPENLPKTVYRLDLSDNELTMLPNGYFNNFTHVTCLNLSFNRLQNFTSDVLIETSNLLILNLSHNHLTSIPPYLFSQVKQLEMLDLSHNMLTEIPNTLFGNLHNVLTLYLNHNKLTKLPENLLNSSYSVKLKCSYSDISELPRTISASPFSKNLDELSLSKNRLTTINQTSFGKALSVVNLVLSRNRLTELVPNVFSTVRLSYALDLSRNEIKIISADAFGQKVPHQLKILLLHRNNLEVIYEKTFHLLTHLVYLCLFNNKLVRLENNAFNGLANVNIFLFGNKFRNLTESPFPCSVSEIYLHDNKINNISQTVFENVERAKIFLNCEPLEALPRYGHHVDIQCSNQYVPPIKMDLCNTKSFKKGDIQPAILQTAENADVIEILKKEGFTCSRNVCTPCKKGTYGDGKHGCINCPAGGFFQDDIGVTARYPSEQACQRCNNGTWVKEAGTGVSIDKCEVCPEGTNQNRPASYRACFCKVNHTRTHRFGKCLPCDNNIYNCSHDVKLPLPGYFWSWDFANASSVNYSNFVENIKTLNHSFKESSNYYSGVIPKAFPCLRKESCINNGLLDVNTSCDEGYQGWLCAKCQNGFYRALNLCVPCPKKVLLIVTTFVFVCLAVSLLLLLSWQFDRERKDPNKKRSVINVMISRTKILLGFYQIVGKLLESLHDVTWADPLVPLGTVISLMELNIIRDVSGAACLVENLEFSPERRFVIGIIMPIFIICSASLIYQAKQAYLKYKYLPSETQLLSTKLKKLKDRLFTYVTVLFFCMYPGISTVIFNMYPSACQEFPLHDKATENETRRLLRSDYGIDCKTSAFHSYNIAAYCFTLLYIIAFPATLFCFLWKHCSRWSTRPTDDNNFKGENSTSEEDMPLVVDYSDVPPVIPTWLNFLCENYKSQFWFWEILELIRKCTQTILLTIYGWDDRTVPLTICVSVLFLTLHARYMPMKCPYDQRLQVKS</sequence>
<dbReference type="InterPro" id="IPR050333">
    <property type="entry name" value="SLRP"/>
</dbReference>
<dbReference type="Proteomes" id="UP000230750">
    <property type="component" value="Unassembled WGS sequence"/>
</dbReference>
<dbReference type="GO" id="GO:0005615">
    <property type="term" value="C:extracellular space"/>
    <property type="evidence" value="ECO:0007669"/>
    <property type="project" value="TreeGrafter"/>
</dbReference>
<proteinExistence type="predicted"/>
<dbReference type="PROSITE" id="PS51450">
    <property type="entry name" value="LRR"/>
    <property type="match status" value="3"/>
</dbReference>
<feature type="transmembrane region" description="Helical" evidence="3">
    <location>
        <begin position="882"/>
        <end position="904"/>
    </location>
</feature>
<dbReference type="STRING" id="307972.A0A2G8L8B7"/>
<dbReference type="PANTHER" id="PTHR45712:SF22">
    <property type="entry name" value="INSULIN-LIKE GROWTH FACTOR-BINDING PROTEIN COMPLEX ACID LABILE SUBUNIT"/>
    <property type="match status" value="1"/>
</dbReference>
<dbReference type="InterPro" id="IPR032675">
    <property type="entry name" value="LRR_dom_sf"/>
</dbReference>
<dbReference type="InterPro" id="IPR009030">
    <property type="entry name" value="Growth_fac_rcpt_cys_sf"/>
</dbReference>
<dbReference type="InterPro" id="IPR001611">
    <property type="entry name" value="Leu-rich_rpt"/>
</dbReference>
<feature type="transmembrane region" description="Helical" evidence="3">
    <location>
        <begin position="664"/>
        <end position="688"/>
    </location>
</feature>
<keyword evidence="3" id="KW-1133">Transmembrane helix</keyword>
<dbReference type="SMART" id="SM00369">
    <property type="entry name" value="LRR_TYP"/>
    <property type="match status" value="11"/>
</dbReference>
<evidence type="ECO:0000256" key="1">
    <source>
        <dbReference type="ARBA" id="ARBA00022614"/>
    </source>
</evidence>
<dbReference type="SUPFAM" id="SSF57184">
    <property type="entry name" value="Growth factor receptor domain"/>
    <property type="match status" value="1"/>
</dbReference>
<feature type="chain" id="PRO_5013768868" evidence="4">
    <location>
        <begin position="20"/>
        <end position="1019"/>
    </location>
</feature>
<evidence type="ECO:0000256" key="4">
    <source>
        <dbReference type="SAM" id="SignalP"/>
    </source>
</evidence>
<dbReference type="SMART" id="SM00365">
    <property type="entry name" value="LRR_SD22"/>
    <property type="match status" value="5"/>
</dbReference>
<name>A0A2G8L8B7_STIJA</name>
<feature type="transmembrane region" description="Helical" evidence="3">
    <location>
        <begin position="771"/>
        <end position="789"/>
    </location>
</feature>
<keyword evidence="3" id="KW-0812">Transmembrane</keyword>
<dbReference type="Pfam" id="PF13855">
    <property type="entry name" value="LRR_8"/>
    <property type="match status" value="2"/>
</dbReference>
<dbReference type="SUPFAM" id="SSF52058">
    <property type="entry name" value="L domain-like"/>
    <property type="match status" value="1"/>
</dbReference>
<keyword evidence="3" id="KW-0472">Membrane</keyword>
<gene>
    <name evidence="5" type="ORF">BSL78_06703</name>
</gene>
<comment type="caution">
    <text evidence="5">The sequence shown here is derived from an EMBL/GenBank/DDBJ whole genome shotgun (WGS) entry which is preliminary data.</text>
</comment>
<accession>A0A2G8L8B7</accession>
<dbReference type="InterPro" id="IPR003591">
    <property type="entry name" value="Leu-rich_rpt_typical-subtyp"/>
</dbReference>
<keyword evidence="6" id="KW-1185">Reference proteome</keyword>
<feature type="transmembrane region" description="Helical" evidence="3">
    <location>
        <begin position="819"/>
        <end position="842"/>
    </location>
</feature>
<evidence type="ECO:0000313" key="6">
    <source>
        <dbReference type="Proteomes" id="UP000230750"/>
    </source>
</evidence>
<dbReference type="Pfam" id="PF13306">
    <property type="entry name" value="LRR_5"/>
    <property type="match status" value="1"/>
</dbReference>
<dbReference type="InterPro" id="IPR026906">
    <property type="entry name" value="LRR_5"/>
</dbReference>
<reference evidence="5 6" key="1">
    <citation type="journal article" date="2017" name="PLoS Biol.">
        <title>The sea cucumber genome provides insights into morphological evolution and visceral regeneration.</title>
        <authorList>
            <person name="Zhang X."/>
            <person name="Sun L."/>
            <person name="Yuan J."/>
            <person name="Sun Y."/>
            <person name="Gao Y."/>
            <person name="Zhang L."/>
            <person name="Li S."/>
            <person name="Dai H."/>
            <person name="Hamel J.F."/>
            <person name="Liu C."/>
            <person name="Yu Y."/>
            <person name="Liu S."/>
            <person name="Lin W."/>
            <person name="Guo K."/>
            <person name="Jin S."/>
            <person name="Xu P."/>
            <person name="Storey K.B."/>
            <person name="Huan P."/>
            <person name="Zhang T."/>
            <person name="Zhou Y."/>
            <person name="Zhang J."/>
            <person name="Lin C."/>
            <person name="Li X."/>
            <person name="Xing L."/>
            <person name="Huo D."/>
            <person name="Sun M."/>
            <person name="Wang L."/>
            <person name="Mercier A."/>
            <person name="Li F."/>
            <person name="Yang H."/>
            <person name="Xiang J."/>
        </authorList>
    </citation>
    <scope>NUCLEOTIDE SEQUENCE [LARGE SCALE GENOMIC DNA]</scope>
    <source>
        <strain evidence="5">Shaxun</strain>
        <tissue evidence="5">Muscle</tissue>
    </source>
</reference>
<dbReference type="PANTHER" id="PTHR45712">
    <property type="entry name" value="AGAP008170-PA"/>
    <property type="match status" value="1"/>
</dbReference>
<dbReference type="FunFam" id="3.80.10.10:FF:001164">
    <property type="entry name" value="GH01279p"/>
    <property type="match status" value="1"/>
</dbReference>
<feature type="transmembrane region" description="Helical" evidence="3">
    <location>
        <begin position="700"/>
        <end position="719"/>
    </location>
</feature>
<dbReference type="AlphaFoldDB" id="A0A2G8L8B7"/>
<dbReference type="Gene3D" id="3.80.10.10">
    <property type="entry name" value="Ribonuclease Inhibitor"/>
    <property type="match status" value="3"/>
</dbReference>
<organism evidence="5 6">
    <name type="scientific">Stichopus japonicus</name>
    <name type="common">Sea cucumber</name>
    <dbReference type="NCBI Taxonomy" id="307972"/>
    <lineage>
        <taxon>Eukaryota</taxon>
        <taxon>Metazoa</taxon>
        <taxon>Echinodermata</taxon>
        <taxon>Eleutherozoa</taxon>
        <taxon>Echinozoa</taxon>
        <taxon>Holothuroidea</taxon>
        <taxon>Aspidochirotacea</taxon>
        <taxon>Aspidochirotida</taxon>
        <taxon>Stichopodidae</taxon>
        <taxon>Apostichopus</taxon>
    </lineage>
</organism>
<evidence type="ECO:0000313" key="5">
    <source>
        <dbReference type="EMBL" id="PIK56390.1"/>
    </source>
</evidence>
<keyword evidence="4" id="KW-0732">Signal</keyword>
<keyword evidence="1" id="KW-0433">Leucine-rich repeat</keyword>
<dbReference type="SMART" id="SM00364">
    <property type="entry name" value="LRR_BAC"/>
    <property type="match status" value="6"/>
</dbReference>
<keyword evidence="2" id="KW-0677">Repeat</keyword>
<dbReference type="OrthoDB" id="694479at2759"/>
<feature type="signal peptide" evidence="4">
    <location>
        <begin position="1"/>
        <end position="19"/>
    </location>
</feature>
<evidence type="ECO:0000256" key="2">
    <source>
        <dbReference type="ARBA" id="ARBA00022737"/>
    </source>
</evidence>
<dbReference type="EMBL" id="MRZV01000177">
    <property type="protein sequence ID" value="PIK56390.1"/>
    <property type="molecule type" value="Genomic_DNA"/>
</dbReference>
<protein>
    <submittedName>
        <fullName evidence="5">Uncharacterized protein</fullName>
    </submittedName>
</protein>